<dbReference type="SUPFAM" id="SSF55729">
    <property type="entry name" value="Acyl-CoA N-acyltransferases (Nat)"/>
    <property type="match status" value="1"/>
</dbReference>
<sequence>MGTKLLKSALYYLFSFSENNEITLCVGLDNEKAIHLYKAAVFKVEHELVNYECM</sequence>
<keyword evidence="2" id="KW-0012">Acyltransferase</keyword>
<accession>A0ABV3Q6V4</accession>
<dbReference type="Pfam" id="PF00583">
    <property type="entry name" value="Acetyltransf_1"/>
    <property type="match status" value="1"/>
</dbReference>
<dbReference type="InterPro" id="IPR000182">
    <property type="entry name" value="GNAT_dom"/>
</dbReference>
<dbReference type="Proteomes" id="UP001556040">
    <property type="component" value="Unassembled WGS sequence"/>
</dbReference>
<name>A0ABV3Q6V4_9BACL</name>
<dbReference type="InterPro" id="IPR016181">
    <property type="entry name" value="Acyl_CoA_acyltransferase"/>
</dbReference>
<gene>
    <name evidence="2" type="ORF">AB1471_14380</name>
</gene>
<keyword evidence="2" id="KW-0808">Transferase</keyword>
<evidence type="ECO:0000259" key="1">
    <source>
        <dbReference type="Pfam" id="PF00583"/>
    </source>
</evidence>
<evidence type="ECO:0000313" key="3">
    <source>
        <dbReference type="Proteomes" id="UP001556040"/>
    </source>
</evidence>
<dbReference type="GO" id="GO:0016746">
    <property type="term" value="F:acyltransferase activity"/>
    <property type="evidence" value="ECO:0007669"/>
    <property type="project" value="UniProtKB-KW"/>
</dbReference>
<keyword evidence="3" id="KW-1185">Reference proteome</keyword>
<protein>
    <submittedName>
        <fullName evidence="2">GNAT family N-acetyltransferase</fullName>
        <ecNumber evidence="2">2.3.1.-</ecNumber>
    </submittedName>
</protein>
<feature type="domain" description="N-acetyltransferase" evidence="1">
    <location>
        <begin position="2"/>
        <end position="38"/>
    </location>
</feature>
<dbReference type="Gene3D" id="3.40.630.30">
    <property type="match status" value="1"/>
</dbReference>
<comment type="caution">
    <text evidence="2">The sequence shown here is derived from an EMBL/GenBank/DDBJ whole genome shotgun (WGS) entry which is preliminary data.</text>
</comment>
<proteinExistence type="predicted"/>
<organism evidence="2 3">
    <name type="scientific">Jeotgalibacillus marinus</name>
    <dbReference type="NCBI Taxonomy" id="86667"/>
    <lineage>
        <taxon>Bacteria</taxon>
        <taxon>Bacillati</taxon>
        <taxon>Bacillota</taxon>
        <taxon>Bacilli</taxon>
        <taxon>Bacillales</taxon>
        <taxon>Caryophanaceae</taxon>
        <taxon>Jeotgalibacillus</taxon>
    </lineage>
</organism>
<evidence type="ECO:0000313" key="2">
    <source>
        <dbReference type="EMBL" id="MEW9502976.1"/>
    </source>
</evidence>
<dbReference type="EC" id="2.3.1.-" evidence="2"/>
<dbReference type="RefSeq" id="WP_367780473.1">
    <property type="nucleotide sequence ID" value="NZ_JBFMIA010000019.1"/>
</dbReference>
<reference evidence="2 3" key="1">
    <citation type="journal article" date="1979" name="Int. J. Syst. Evol. Microbiol.">
        <title>Bacillus globisporus subsp. marinus subsp. nov.</title>
        <authorList>
            <person name="Liu H."/>
        </authorList>
    </citation>
    <scope>NUCLEOTIDE SEQUENCE [LARGE SCALE GENOMIC DNA]</scope>
    <source>
        <strain evidence="2 3">DSM 1297</strain>
    </source>
</reference>
<dbReference type="EMBL" id="JBFMIA010000019">
    <property type="protein sequence ID" value="MEW9502976.1"/>
    <property type="molecule type" value="Genomic_DNA"/>
</dbReference>